<keyword evidence="2" id="KW-0413">Isomerase</keyword>
<dbReference type="PANTHER" id="PTHR12110">
    <property type="entry name" value="HYDROXYPYRUVATE ISOMERASE"/>
    <property type="match status" value="1"/>
</dbReference>
<dbReference type="RefSeq" id="WP_330932203.1">
    <property type="nucleotide sequence ID" value="NZ_CP119075.1"/>
</dbReference>
<organism evidence="2 3">
    <name type="scientific">Synoicihabitans lomoniglobus</name>
    <dbReference type="NCBI Taxonomy" id="2909285"/>
    <lineage>
        <taxon>Bacteria</taxon>
        <taxon>Pseudomonadati</taxon>
        <taxon>Verrucomicrobiota</taxon>
        <taxon>Opitutia</taxon>
        <taxon>Opitutales</taxon>
        <taxon>Opitutaceae</taxon>
        <taxon>Synoicihabitans</taxon>
    </lineage>
</organism>
<dbReference type="Gene3D" id="3.20.20.150">
    <property type="entry name" value="Divalent-metal-dependent TIM barrel enzymes"/>
    <property type="match status" value="1"/>
</dbReference>
<dbReference type="EMBL" id="CP119075">
    <property type="protein sequence ID" value="WED65573.1"/>
    <property type="molecule type" value="Genomic_DNA"/>
</dbReference>
<evidence type="ECO:0000313" key="2">
    <source>
        <dbReference type="EMBL" id="WED65573.1"/>
    </source>
</evidence>
<dbReference type="Pfam" id="PF01261">
    <property type="entry name" value="AP_endonuc_2"/>
    <property type="match status" value="1"/>
</dbReference>
<dbReference type="InterPro" id="IPR013022">
    <property type="entry name" value="Xyl_isomerase-like_TIM-brl"/>
</dbReference>
<reference evidence="2" key="1">
    <citation type="submission" date="2023-03" db="EMBL/GenBank/DDBJ databases">
        <title>Lomoglobus Profundus gen. nov., sp. nov., a novel member of the phylum Verrucomicrobia, isolated from deep-marine sediment of South China Sea.</title>
        <authorList>
            <person name="Ahmad T."/>
            <person name="Ishaq S.E."/>
            <person name="Wang F."/>
        </authorList>
    </citation>
    <scope>NUCLEOTIDE SEQUENCE</scope>
    <source>
        <strain evidence="2">LMO-M01</strain>
    </source>
</reference>
<dbReference type="Proteomes" id="UP001218638">
    <property type="component" value="Chromosome"/>
</dbReference>
<protein>
    <submittedName>
        <fullName evidence="2">Sugar phosphate isomerase/epimerase</fullName>
    </submittedName>
</protein>
<dbReference type="SUPFAM" id="SSF51658">
    <property type="entry name" value="Xylose isomerase-like"/>
    <property type="match status" value="1"/>
</dbReference>
<dbReference type="KEGG" id="slom:PXH66_01750"/>
<sequence>MSFPLVCNTYPWITFLQRDGRDFEAELATALGELAASGAESVEPILTSVEVADRYAKLTETAGLKMVSIYVNSVLHEADAMATSIDEVVRIATRAQAQAGTNIVVTNPRPISWGGPENKTDAEILRQADALNQLGAALRREGLTLAYHNHDSELRIGAREFHHMLVATDPANVKFCLDAHWIYRGCDNSTVALFDAVELYGNRIVELHLRQSTAGVWNETFSATGDIDYRRLMTWLGDRDLHPLLTLEQAVESGSPHTMDALTAHRASVAAARDLI</sequence>
<feature type="domain" description="Xylose isomerase-like TIM barrel" evidence="1">
    <location>
        <begin position="33"/>
        <end position="253"/>
    </location>
</feature>
<name>A0AAE9ZZC0_9BACT</name>
<dbReference type="PANTHER" id="PTHR12110:SF41">
    <property type="entry name" value="INOSOSE DEHYDRATASE"/>
    <property type="match status" value="1"/>
</dbReference>
<dbReference type="AlphaFoldDB" id="A0AAE9ZZC0"/>
<keyword evidence="3" id="KW-1185">Reference proteome</keyword>
<evidence type="ECO:0000259" key="1">
    <source>
        <dbReference type="Pfam" id="PF01261"/>
    </source>
</evidence>
<dbReference type="InterPro" id="IPR036237">
    <property type="entry name" value="Xyl_isomerase-like_sf"/>
</dbReference>
<dbReference type="GO" id="GO:0016853">
    <property type="term" value="F:isomerase activity"/>
    <property type="evidence" value="ECO:0007669"/>
    <property type="project" value="UniProtKB-KW"/>
</dbReference>
<gene>
    <name evidence="2" type="ORF">PXH66_01750</name>
</gene>
<dbReference type="InterPro" id="IPR050312">
    <property type="entry name" value="IolE/XylAMocC-like"/>
</dbReference>
<evidence type="ECO:0000313" key="3">
    <source>
        <dbReference type="Proteomes" id="UP001218638"/>
    </source>
</evidence>
<accession>A0AAE9ZZC0</accession>
<proteinExistence type="predicted"/>